<dbReference type="SMR" id="K7MFA2"/>
<evidence type="ECO:0000313" key="3">
    <source>
        <dbReference type="EnsemblPlants" id="KRH06848"/>
    </source>
</evidence>
<dbReference type="EMBL" id="CM000849">
    <property type="protein sequence ID" value="KRH06848.1"/>
    <property type="molecule type" value="Genomic_DNA"/>
</dbReference>
<dbReference type="HOGENOM" id="CLU_1095864_0_0_1"/>
<keyword evidence="1" id="KW-0175">Coiled coil</keyword>
<feature type="coiled-coil region" evidence="1">
    <location>
        <begin position="213"/>
        <end position="247"/>
    </location>
</feature>
<dbReference type="PaxDb" id="3847-GLYMA16G05441.1"/>
<keyword evidence="4" id="KW-1185">Reference proteome</keyword>
<proteinExistence type="predicted"/>
<gene>
    <name evidence="2" type="ORF">GLYMA_16G049900</name>
</gene>
<dbReference type="Gramene" id="KRH06848">
    <property type="protein sequence ID" value="KRH06848"/>
    <property type="gene ID" value="GLYMA_16G049900"/>
</dbReference>
<dbReference type="AlphaFoldDB" id="K7MFA2"/>
<evidence type="ECO:0000313" key="2">
    <source>
        <dbReference type="EMBL" id="KRH06848.1"/>
    </source>
</evidence>
<evidence type="ECO:0000256" key="1">
    <source>
        <dbReference type="SAM" id="Coils"/>
    </source>
</evidence>
<dbReference type="OMA" id="QGDECHE"/>
<dbReference type="OrthoDB" id="1924020at2759"/>
<dbReference type="Proteomes" id="UP000008827">
    <property type="component" value="Chromosome 16"/>
</dbReference>
<name>K7MFA2_SOYBN</name>
<accession>K7MFA2</accession>
<reference evidence="2 3" key="1">
    <citation type="journal article" date="2010" name="Nature">
        <title>Genome sequence of the palaeopolyploid soybean.</title>
        <authorList>
            <person name="Schmutz J."/>
            <person name="Cannon S.B."/>
            <person name="Schlueter J."/>
            <person name="Ma J."/>
            <person name="Mitros T."/>
            <person name="Nelson W."/>
            <person name="Hyten D.L."/>
            <person name="Song Q."/>
            <person name="Thelen J.J."/>
            <person name="Cheng J."/>
            <person name="Xu D."/>
            <person name="Hellsten U."/>
            <person name="May G.D."/>
            <person name="Yu Y."/>
            <person name="Sakurai T."/>
            <person name="Umezawa T."/>
            <person name="Bhattacharyya M.K."/>
            <person name="Sandhu D."/>
            <person name="Valliyodan B."/>
            <person name="Lindquist E."/>
            <person name="Peto M."/>
            <person name="Grant D."/>
            <person name="Shu S."/>
            <person name="Goodstein D."/>
            <person name="Barry K."/>
            <person name="Futrell-Griggs M."/>
            <person name="Abernathy B."/>
            <person name="Du J."/>
            <person name="Tian Z."/>
            <person name="Zhu L."/>
            <person name="Gill N."/>
            <person name="Joshi T."/>
            <person name="Libault M."/>
            <person name="Sethuraman A."/>
            <person name="Zhang X.-C."/>
            <person name="Shinozaki K."/>
            <person name="Nguyen H.T."/>
            <person name="Wing R.A."/>
            <person name="Cregan P."/>
            <person name="Specht J."/>
            <person name="Grimwood J."/>
            <person name="Rokhsar D."/>
            <person name="Stacey G."/>
            <person name="Shoemaker R.C."/>
            <person name="Jackson S.A."/>
        </authorList>
    </citation>
    <scope>NUCLEOTIDE SEQUENCE [LARGE SCALE GENOMIC DNA]</scope>
    <source>
        <strain evidence="3">cv. Williams 82</strain>
        <tissue evidence="2">Callus</tissue>
    </source>
</reference>
<evidence type="ECO:0008006" key="5">
    <source>
        <dbReference type="Google" id="ProtNLM"/>
    </source>
</evidence>
<evidence type="ECO:0000313" key="4">
    <source>
        <dbReference type="Proteomes" id="UP000008827"/>
    </source>
</evidence>
<reference evidence="2" key="3">
    <citation type="submission" date="2018-07" db="EMBL/GenBank/DDBJ databases">
        <title>WGS assembly of Glycine max.</title>
        <authorList>
            <person name="Schmutz J."/>
            <person name="Cannon S."/>
            <person name="Schlueter J."/>
            <person name="Ma J."/>
            <person name="Mitros T."/>
            <person name="Nelson W."/>
            <person name="Hyten D."/>
            <person name="Song Q."/>
            <person name="Thelen J."/>
            <person name="Cheng J."/>
            <person name="Xu D."/>
            <person name="Hellsten U."/>
            <person name="May G."/>
            <person name="Yu Y."/>
            <person name="Sakurai T."/>
            <person name="Umezawa T."/>
            <person name="Bhattacharyya M."/>
            <person name="Sandhu D."/>
            <person name="Valliyodan B."/>
            <person name="Lindquist E."/>
            <person name="Peto M."/>
            <person name="Grant D."/>
            <person name="Shu S."/>
            <person name="Goodstein D."/>
            <person name="Barry K."/>
            <person name="Futrell-Griggs M."/>
            <person name="Abernathy B."/>
            <person name="Du J."/>
            <person name="Tian Z."/>
            <person name="Zhu L."/>
            <person name="Gill N."/>
            <person name="Joshi T."/>
            <person name="Libault M."/>
            <person name="Sethuraman A."/>
            <person name="Zhang X."/>
            <person name="Shinozaki K."/>
            <person name="Nguyen H."/>
            <person name="Wing R."/>
            <person name="Cregan P."/>
            <person name="Specht J."/>
            <person name="Grimwood J."/>
            <person name="Rokhsar D."/>
            <person name="Stacey G."/>
            <person name="Shoemaker R."/>
            <person name="Jackson S."/>
        </authorList>
    </citation>
    <scope>NUCLEOTIDE SEQUENCE</scope>
    <source>
        <tissue evidence="2">Callus</tissue>
    </source>
</reference>
<dbReference type="eggNOG" id="ENOG502S4PA">
    <property type="taxonomic scope" value="Eukaryota"/>
</dbReference>
<dbReference type="EnsemblPlants" id="KRH06848">
    <property type="protein sequence ID" value="KRH06848"/>
    <property type="gene ID" value="GLYMA_16G049900"/>
</dbReference>
<dbReference type="InParanoid" id="K7MFA2"/>
<organism evidence="2">
    <name type="scientific">Glycine max</name>
    <name type="common">Soybean</name>
    <name type="synonym">Glycine hispida</name>
    <dbReference type="NCBI Taxonomy" id="3847"/>
    <lineage>
        <taxon>Eukaryota</taxon>
        <taxon>Viridiplantae</taxon>
        <taxon>Streptophyta</taxon>
        <taxon>Embryophyta</taxon>
        <taxon>Tracheophyta</taxon>
        <taxon>Spermatophyta</taxon>
        <taxon>Magnoliopsida</taxon>
        <taxon>eudicotyledons</taxon>
        <taxon>Gunneridae</taxon>
        <taxon>Pentapetalae</taxon>
        <taxon>rosids</taxon>
        <taxon>fabids</taxon>
        <taxon>Fabales</taxon>
        <taxon>Fabaceae</taxon>
        <taxon>Papilionoideae</taxon>
        <taxon>50 kb inversion clade</taxon>
        <taxon>NPAAA clade</taxon>
        <taxon>indigoferoid/millettioid clade</taxon>
        <taxon>Phaseoleae</taxon>
        <taxon>Glycine</taxon>
        <taxon>Glycine subgen. Soja</taxon>
    </lineage>
</organism>
<reference evidence="3" key="2">
    <citation type="submission" date="2018-02" db="UniProtKB">
        <authorList>
            <consortium name="EnsemblPlants"/>
        </authorList>
    </citation>
    <scope>IDENTIFICATION</scope>
    <source>
        <strain evidence="3">Williams 82</strain>
    </source>
</reference>
<protein>
    <recommendedName>
        <fullName evidence="5">NAB domain-containing protein</fullName>
    </recommendedName>
</protein>
<sequence>MENKDPKSWSSAHIHQSQWLQTTLSDGDNSPNLEGMHGKWRGDLVQMLEEFGQSYRVLAVAYNQLKFKTSHGDFHLESLSSSGRSETICAICNRRATGNLEDKKLEECWNHHLDWNHHPKYSVEHSDIKFDSSNLGIDLLNQQGDECHEFLSADLCSMKFKSELEWRHSNGRQNDKIFHHRKYPSMVNFKFDNMWSTLEYQITKLTKDNLHQLLELVQRNDENRETIRKLQLEMETLKRENKALQISLRYSNAE</sequence>